<dbReference type="AlphaFoldDB" id="A0A8I1M5E4"/>
<name>A0A8I1M5E4_9PROT</name>
<accession>A0A8I1M5E4</accession>
<dbReference type="RefSeq" id="WP_206926683.1">
    <property type="nucleotide sequence ID" value="NZ_JAEKJW010000001.1"/>
</dbReference>
<protein>
    <recommendedName>
        <fullName evidence="4">Lipoprotein</fullName>
    </recommendedName>
</protein>
<sequence length="203" mass="21864">MKKLVVSCALLAGLAACQTTDNVVRNTNVNLLSLPKPELAVGDSYAYYRNGDHEIATVTAKGDGTYSFEVTEGPGAGCSYEGEGFLSPDVKWENCDGSTGTQTLTQTGEIWPLKVGNTVSYAGEGTDGADSWSFKRDCSVIGTAMVTIGTGTIPTYEVVCKDGSNTRTWFYSQSHKWPVKYTKVHKKRGLVDQREIDLGQKAG</sequence>
<proteinExistence type="predicted"/>
<dbReference type="Proteomes" id="UP000664405">
    <property type="component" value="Unassembled WGS sequence"/>
</dbReference>
<dbReference type="EMBL" id="JAEKJW010000001">
    <property type="protein sequence ID" value="MBN8195605.1"/>
    <property type="molecule type" value="Genomic_DNA"/>
</dbReference>
<feature type="signal peptide" evidence="1">
    <location>
        <begin position="1"/>
        <end position="18"/>
    </location>
</feature>
<feature type="chain" id="PRO_5034502191" description="Lipoprotein" evidence="1">
    <location>
        <begin position="19"/>
        <end position="203"/>
    </location>
</feature>
<evidence type="ECO:0000256" key="1">
    <source>
        <dbReference type="SAM" id="SignalP"/>
    </source>
</evidence>
<evidence type="ECO:0000313" key="3">
    <source>
        <dbReference type="Proteomes" id="UP000664405"/>
    </source>
</evidence>
<evidence type="ECO:0000313" key="2">
    <source>
        <dbReference type="EMBL" id="MBN8195605.1"/>
    </source>
</evidence>
<gene>
    <name evidence="2" type="ORF">JF547_03660</name>
</gene>
<organism evidence="2 3">
    <name type="scientific">Thalassospira povalilytica</name>
    <dbReference type="NCBI Taxonomy" id="732237"/>
    <lineage>
        <taxon>Bacteria</taxon>
        <taxon>Pseudomonadati</taxon>
        <taxon>Pseudomonadota</taxon>
        <taxon>Alphaproteobacteria</taxon>
        <taxon>Rhodospirillales</taxon>
        <taxon>Thalassospiraceae</taxon>
        <taxon>Thalassospira</taxon>
    </lineage>
</organism>
<keyword evidence="1" id="KW-0732">Signal</keyword>
<comment type="caution">
    <text evidence="2">The sequence shown here is derived from an EMBL/GenBank/DDBJ whole genome shotgun (WGS) entry which is preliminary data.</text>
</comment>
<reference evidence="2" key="1">
    <citation type="submission" date="2020-12" db="EMBL/GenBank/DDBJ databases">
        <title>Oil enriched cultivation method for isolating marine PHA-producing bacteria.</title>
        <authorList>
            <person name="Zheng W."/>
            <person name="Yu S."/>
            <person name="Huang Y."/>
        </authorList>
    </citation>
    <scope>NUCLEOTIDE SEQUENCE</scope>
    <source>
        <strain evidence="2">SY-2-3</strain>
    </source>
</reference>
<dbReference type="PROSITE" id="PS51257">
    <property type="entry name" value="PROKAR_LIPOPROTEIN"/>
    <property type="match status" value="1"/>
</dbReference>
<evidence type="ECO:0008006" key="4">
    <source>
        <dbReference type="Google" id="ProtNLM"/>
    </source>
</evidence>